<evidence type="ECO:0000313" key="4">
    <source>
        <dbReference type="EMBL" id="MBA4494881.1"/>
    </source>
</evidence>
<keyword evidence="5" id="KW-1185">Reference proteome</keyword>
<accession>A0A7W2A7T7</accession>
<dbReference type="PROSITE" id="PS51186">
    <property type="entry name" value="GNAT"/>
    <property type="match status" value="1"/>
</dbReference>
<comment type="caution">
    <text evidence="4">The sequence shown here is derived from an EMBL/GenBank/DDBJ whole genome shotgun (WGS) entry which is preliminary data.</text>
</comment>
<feature type="domain" description="N-acetyltransferase" evidence="3">
    <location>
        <begin position="5"/>
        <end position="140"/>
    </location>
</feature>
<evidence type="ECO:0000313" key="5">
    <source>
        <dbReference type="Proteomes" id="UP000535491"/>
    </source>
</evidence>
<organism evidence="4 5">
    <name type="scientific">Paenactinomyces guangxiensis</name>
    <dbReference type="NCBI Taxonomy" id="1490290"/>
    <lineage>
        <taxon>Bacteria</taxon>
        <taxon>Bacillati</taxon>
        <taxon>Bacillota</taxon>
        <taxon>Bacilli</taxon>
        <taxon>Bacillales</taxon>
        <taxon>Thermoactinomycetaceae</taxon>
        <taxon>Paenactinomyces</taxon>
    </lineage>
</organism>
<dbReference type="Proteomes" id="UP000535491">
    <property type="component" value="Unassembled WGS sequence"/>
</dbReference>
<evidence type="ECO:0000259" key="3">
    <source>
        <dbReference type="PROSITE" id="PS51186"/>
    </source>
</evidence>
<keyword evidence="2" id="KW-0012">Acyltransferase</keyword>
<evidence type="ECO:0000256" key="1">
    <source>
        <dbReference type="ARBA" id="ARBA00022679"/>
    </source>
</evidence>
<proteinExistence type="predicted"/>
<sequence>MNPKVCISPPENKSDWVWLEKLWQKEWGGTTMVTRGTIYHLRDLNVLIAREGEKPVGAITYHLNSEDAEIISLNALVEQRGIGGALLRSAEKEVQNAGRKRIWVITTNDNLDSLRFYQRRGYRMAALYPGTVDEARKDKPSIPLVGKFGIPLHDEIELEKVFNRERVGDRPFEHV</sequence>
<keyword evidence="1 4" id="KW-0808">Transferase</keyword>
<dbReference type="Pfam" id="PF00583">
    <property type="entry name" value="Acetyltransf_1"/>
    <property type="match status" value="1"/>
</dbReference>
<dbReference type="AlphaFoldDB" id="A0A7W2A7T7"/>
<gene>
    <name evidence="4" type="ORF">H1191_11235</name>
</gene>
<dbReference type="CDD" id="cd04301">
    <property type="entry name" value="NAT_SF"/>
    <property type="match status" value="1"/>
</dbReference>
<dbReference type="SUPFAM" id="SSF55729">
    <property type="entry name" value="Acyl-CoA N-acyltransferases (Nat)"/>
    <property type="match status" value="1"/>
</dbReference>
<dbReference type="EMBL" id="JACEIQ010000010">
    <property type="protein sequence ID" value="MBA4494881.1"/>
    <property type="molecule type" value="Genomic_DNA"/>
</dbReference>
<dbReference type="InterPro" id="IPR016181">
    <property type="entry name" value="Acyl_CoA_acyltransferase"/>
</dbReference>
<dbReference type="Gene3D" id="3.40.630.30">
    <property type="match status" value="1"/>
</dbReference>
<name>A0A7W2A7T7_9BACL</name>
<dbReference type="RefSeq" id="WP_181752118.1">
    <property type="nucleotide sequence ID" value="NZ_JACEIQ010000010.1"/>
</dbReference>
<dbReference type="InterPro" id="IPR000182">
    <property type="entry name" value="GNAT_dom"/>
</dbReference>
<dbReference type="InterPro" id="IPR050832">
    <property type="entry name" value="Bact_Acetyltransf"/>
</dbReference>
<dbReference type="GO" id="GO:0016747">
    <property type="term" value="F:acyltransferase activity, transferring groups other than amino-acyl groups"/>
    <property type="evidence" value="ECO:0007669"/>
    <property type="project" value="InterPro"/>
</dbReference>
<dbReference type="PANTHER" id="PTHR43877">
    <property type="entry name" value="AMINOALKYLPHOSPHONATE N-ACETYLTRANSFERASE-RELATED-RELATED"/>
    <property type="match status" value="1"/>
</dbReference>
<evidence type="ECO:0000256" key="2">
    <source>
        <dbReference type="ARBA" id="ARBA00023315"/>
    </source>
</evidence>
<protein>
    <submittedName>
        <fullName evidence="4">GNAT family N-acetyltransferase</fullName>
    </submittedName>
</protein>
<reference evidence="4 5" key="1">
    <citation type="submission" date="2020-07" db="EMBL/GenBank/DDBJ databases">
        <authorList>
            <person name="Feng H."/>
        </authorList>
    </citation>
    <scope>NUCLEOTIDE SEQUENCE [LARGE SCALE GENOMIC DNA]</scope>
    <source>
        <strain evidence="5">s-10</strain>
    </source>
</reference>